<keyword evidence="2" id="KW-0472">Membrane</keyword>
<dbReference type="InterPro" id="IPR045584">
    <property type="entry name" value="Pilin-like"/>
</dbReference>
<dbReference type="Gene3D" id="3.30.700.10">
    <property type="entry name" value="Glycoprotein, Type 4 Pilin"/>
    <property type="match status" value="1"/>
</dbReference>
<dbReference type="KEGG" id="agv:OJF2_56070"/>
<dbReference type="PANTHER" id="PTHR30093:SF2">
    <property type="entry name" value="TYPE II SECRETION SYSTEM PROTEIN H"/>
    <property type="match status" value="1"/>
</dbReference>
<organism evidence="4 5">
    <name type="scientific">Aquisphaera giovannonii</name>
    <dbReference type="NCBI Taxonomy" id="406548"/>
    <lineage>
        <taxon>Bacteria</taxon>
        <taxon>Pseudomonadati</taxon>
        <taxon>Planctomycetota</taxon>
        <taxon>Planctomycetia</taxon>
        <taxon>Isosphaerales</taxon>
        <taxon>Isosphaeraceae</taxon>
        <taxon>Aquisphaera</taxon>
    </lineage>
</organism>
<dbReference type="OrthoDB" id="255848at2"/>
<dbReference type="PANTHER" id="PTHR30093">
    <property type="entry name" value="GENERAL SECRETION PATHWAY PROTEIN G"/>
    <property type="match status" value="1"/>
</dbReference>
<reference evidence="4 5" key="1">
    <citation type="submission" date="2019-08" db="EMBL/GenBank/DDBJ databases">
        <title>Deep-cultivation of Planctomycetes and their phenomic and genomic characterization uncovers novel biology.</title>
        <authorList>
            <person name="Wiegand S."/>
            <person name="Jogler M."/>
            <person name="Boedeker C."/>
            <person name="Pinto D."/>
            <person name="Vollmers J."/>
            <person name="Rivas-Marin E."/>
            <person name="Kohn T."/>
            <person name="Peeters S.H."/>
            <person name="Heuer A."/>
            <person name="Rast P."/>
            <person name="Oberbeckmann S."/>
            <person name="Bunk B."/>
            <person name="Jeske O."/>
            <person name="Meyerdierks A."/>
            <person name="Storesund J.E."/>
            <person name="Kallscheuer N."/>
            <person name="Luecker S."/>
            <person name="Lage O.M."/>
            <person name="Pohl T."/>
            <person name="Merkel B.J."/>
            <person name="Hornburger P."/>
            <person name="Mueller R.-W."/>
            <person name="Bruemmer F."/>
            <person name="Labrenz M."/>
            <person name="Spormann A.M."/>
            <person name="Op den Camp H."/>
            <person name="Overmann J."/>
            <person name="Amann R."/>
            <person name="Jetten M.S.M."/>
            <person name="Mascher T."/>
            <person name="Medema M.H."/>
            <person name="Devos D.P."/>
            <person name="Kaster A.-K."/>
            <person name="Ovreas L."/>
            <person name="Rohde M."/>
            <person name="Galperin M.Y."/>
            <person name="Jogler C."/>
        </authorList>
    </citation>
    <scope>NUCLEOTIDE SEQUENCE [LARGE SCALE GENOMIC DNA]</scope>
    <source>
        <strain evidence="4 5">OJF2</strain>
    </source>
</reference>
<accession>A0A5B9W8Q4</accession>
<evidence type="ECO:0000259" key="3">
    <source>
        <dbReference type="Pfam" id="PF07596"/>
    </source>
</evidence>
<sequence>MRRPRAFTLIELLVVISIICVLLTILIPVLLSAGEAARRVSCENNLKELSLALQNYHTIRNVLPAGCWSNSRPVASTPDGYWLGWIPSILPKMEQSRIFDSFNFDVGTGDAANSTVAFTQIKTLICPTGERTGRGMSLGWMGPQGGPSPSVSTPGPSYYAACHHDVEAAIDEDNRGVMFLNSRVRLDDILDGLSSTLLVGELQTPSPLGWASGTRASLRNTGHPLNAFDGQPIGRALPEGQQGASDLSATSVEAAITEGRLRVSPQFVGGFSSAHLGDGANFAFADGSVRFLRRTIERSVYERLGSRSDGEPVDESAY</sequence>
<dbReference type="Proteomes" id="UP000324233">
    <property type="component" value="Chromosome"/>
</dbReference>
<keyword evidence="5" id="KW-1185">Reference proteome</keyword>
<dbReference type="Pfam" id="PF07596">
    <property type="entry name" value="SBP_bac_10"/>
    <property type="match status" value="1"/>
</dbReference>
<dbReference type="EMBL" id="CP042997">
    <property type="protein sequence ID" value="QEH37022.1"/>
    <property type="molecule type" value="Genomic_DNA"/>
</dbReference>
<feature type="domain" description="DUF1559" evidence="3">
    <location>
        <begin position="33"/>
        <end position="298"/>
    </location>
</feature>
<evidence type="ECO:0000256" key="2">
    <source>
        <dbReference type="SAM" id="Phobius"/>
    </source>
</evidence>
<evidence type="ECO:0000256" key="1">
    <source>
        <dbReference type="SAM" id="MobiDB-lite"/>
    </source>
</evidence>
<feature type="region of interest" description="Disordered" evidence="1">
    <location>
        <begin position="221"/>
        <end position="248"/>
    </location>
</feature>
<dbReference type="Pfam" id="PF07963">
    <property type="entry name" value="N_methyl"/>
    <property type="match status" value="1"/>
</dbReference>
<dbReference type="InterPro" id="IPR027558">
    <property type="entry name" value="Pre_pil_HX9DG_C"/>
</dbReference>
<name>A0A5B9W8Q4_9BACT</name>
<dbReference type="SUPFAM" id="SSF54523">
    <property type="entry name" value="Pili subunits"/>
    <property type="match status" value="1"/>
</dbReference>
<dbReference type="InterPro" id="IPR012902">
    <property type="entry name" value="N_methyl_site"/>
</dbReference>
<keyword evidence="2" id="KW-0812">Transmembrane</keyword>
<dbReference type="AlphaFoldDB" id="A0A5B9W8Q4"/>
<gene>
    <name evidence="4" type="ORF">OJF2_56070</name>
</gene>
<evidence type="ECO:0000313" key="4">
    <source>
        <dbReference type="EMBL" id="QEH37022.1"/>
    </source>
</evidence>
<dbReference type="NCBIfam" id="TIGR02532">
    <property type="entry name" value="IV_pilin_GFxxxE"/>
    <property type="match status" value="1"/>
</dbReference>
<dbReference type="RefSeq" id="WP_148596637.1">
    <property type="nucleotide sequence ID" value="NZ_CP042997.1"/>
</dbReference>
<protein>
    <recommendedName>
        <fullName evidence="3">DUF1559 domain-containing protein</fullName>
    </recommendedName>
</protein>
<dbReference type="NCBIfam" id="TIGR04294">
    <property type="entry name" value="pre_pil_HX9DG"/>
    <property type="match status" value="1"/>
</dbReference>
<evidence type="ECO:0000313" key="5">
    <source>
        <dbReference type="Proteomes" id="UP000324233"/>
    </source>
</evidence>
<dbReference type="InterPro" id="IPR011453">
    <property type="entry name" value="DUF1559"/>
</dbReference>
<feature type="transmembrane region" description="Helical" evidence="2">
    <location>
        <begin position="12"/>
        <end position="31"/>
    </location>
</feature>
<proteinExistence type="predicted"/>
<keyword evidence="2" id="KW-1133">Transmembrane helix</keyword>